<sequence length="95" mass="10802">MFLHIKDAEYLEGYKVEVAFSNGQQGIADLSEALSGPVFEPLKNQAMFSSFIVDNELETLVWPNGADLAPEYIFFQAFKNDSALQEQFRKWGYIS</sequence>
<keyword evidence="2" id="KW-1185">Reference proteome</keyword>
<dbReference type="EMBL" id="NQJD01000009">
    <property type="protein sequence ID" value="TAA75201.1"/>
    <property type="molecule type" value="Genomic_DNA"/>
</dbReference>
<dbReference type="Proteomes" id="UP000316238">
    <property type="component" value="Unassembled WGS sequence"/>
</dbReference>
<reference evidence="1" key="1">
    <citation type="submission" date="2017-07" db="EMBL/GenBank/DDBJ databases">
        <title>The cable genome - Insights into the physiology and evolution of filamentous bacteria capable of sulfide oxidation via long distance electron transfer.</title>
        <authorList>
            <person name="Thorup C."/>
            <person name="Bjerg J.T."/>
            <person name="Schreiber L."/>
            <person name="Nielsen L.P."/>
            <person name="Kjeldsen K.U."/>
            <person name="Boesen T."/>
            <person name="Boggild A."/>
            <person name="Meysman F."/>
            <person name="Geelhoed J."/>
            <person name="Schramm A."/>
        </authorList>
    </citation>
    <scope>NUCLEOTIDE SEQUENCE [LARGE SCALE GENOMIC DNA]</scope>
    <source>
        <strain evidence="1">GS</strain>
    </source>
</reference>
<comment type="caution">
    <text evidence="1">The sequence shown here is derived from an EMBL/GenBank/DDBJ whole genome shotgun (WGS) entry which is preliminary data.</text>
</comment>
<dbReference type="InterPro" id="IPR036782">
    <property type="entry name" value="NE0471-like_N"/>
</dbReference>
<evidence type="ECO:0000313" key="1">
    <source>
        <dbReference type="EMBL" id="TAA75201.1"/>
    </source>
</evidence>
<evidence type="ECO:0000313" key="2">
    <source>
        <dbReference type="Proteomes" id="UP000316238"/>
    </source>
</evidence>
<dbReference type="Gene3D" id="3.30.2020.10">
    <property type="entry name" value="NE0471-like N-terminal domain"/>
    <property type="match status" value="1"/>
</dbReference>
<name>A0A521G2X5_9BACT</name>
<proteinExistence type="predicted"/>
<dbReference type="SUPFAM" id="SSF143880">
    <property type="entry name" value="NE0471 N-terminal domain-like"/>
    <property type="match status" value="1"/>
</dbReference>
<accession>A0A521G2X5</accession>
<gene>
    <name evidence="1" type="ORF">CDV28_10914</name>
</gene>
<dbReference type="Pfam" id="PF10387">
    <property type="entry name" value="DUF2442"/>
    <property type="match status" value="1"/>
</dbReference>
<dbReference type="InterPro" id="IPR018841">
    <property type="entry name" value="DUF2442"/>
</dbReference>
<protein>
    <recommendedName>
        <fullName evidence="3">DUF2442 domain-containing protein</fullName>
    </recommendedName>
</protein>
<dbReference type="AlphaFoldDB" id="A0A521G2X5"/>
<evidence type="ECO:0008006" key="3">
    <source>
        <dbReference type="Google" id="ProtNLM"/>
    </source>
</evidence>
<organism evidence="1 2">
    <name type="scientific">Candidatus Electronema aureum</name>
    <dbReference type="NCBI Taxonomy" id="2005002"/>
    <lineage>
        <taxon>Bacteria</taxon>
        <taxon>Pseudomonadati</taxon>
        <taxon>Thermodesulfobacteriota</taxon>
        <taxon>Desulfobulbia</taxon>
        <taxon>Desulfobulbales</taxon>
        <taxon>Desulfobulbaceae</taxon>
        <taxon>Candidatus Electronema</taxon>
    </lineage>
</organism>